<comment type="similarity">
    <text evidence="1">Belongs to the FGGY kinase family.</text>
</comment>
<dbReference type="PIRSF" id="PIRSF000538">
    <property type="entry name" value="GlpK"/>
    <property type="match status" value="1"/>
</dbReference>
<dbReference type="RefSeq" id="WP_117331244.1">
    <property type="nucleotide sequence ID" value="NZ_QUWK01000014.1"/>
</dbReference>
<feature type="domain" description="Carbohydrate kinase FGGY N-terminal" evidence="7">
    <location>
        <begin position="6"/>
        <end position="248"/>
    </location>
</feature>
<evidence type="ECO:0000256" key="2">
    <source>
        <dbReference type="ARBA" id="ARBA00022679"/>
    </source>
</evidence>
<dbReference type="InterPro" id="IPR000577">
    <property type="entry name" value="Carb_kinase_FGGY"/>
</dbReference>
<dbReference type="PANTHER" id="PTHR10196:SF69">
    <property type="entry name" value="GLYCEROL KINASE"/>
    <property type="match status" value="1"/>
</dbReference>
<evidence type="ECO:0000256" key="6">
    <source>
        <dbReference type="ARBA" id="ARBA00043149"/>
    </source>
</evidence>
<dbReference type="NCBIfam" id="NF000756">
    <property type="entry name" value="PRK00047.1"/>
    <property type="match status" value="1"/>
</dbReference>
<keyword evidence="2 9" id="KW-0808">Transferase</keyword>
<name>A0A372MFL2_9SPIR</name>
<evidence type="ECO:0000256" key="5">
    <source>
        <dbReference type="ARBA" id="ARBA00022840"/>
    </source>
</evidence>
<keyword evidence="3" id="KW-0547">Nucleotide-binding</keyword>
<dbReference type="PANTHER" id="PTHR10196">
    <property type="entry name" value="SUGAR KINASE"/>
    <property type="match status" value="1"/>
</dbReference>
<proteinExistence type="inferred from homology"/>
<gene>
    <name evidence="9" type="primary">glpK</name>
    <name evidence="9" type="ORF">DYP60_11950</name>
</gene>
<dbReference type="GO" id="GO:0019563">
    <property type="term" value="P:glycerol catabolic process"/>
    <property type="evidence" value="ECO:0007669"/>
    <property type="project" value="TreeGrafter"/>
</dbReference>
<dbReference type="InterPro" id="IPR043129">
    <property type="entry name" value="ATPase_NBD"/>
</dbReference>
<dbReference type="CDD" id="cd07769">
    <property type="entry name" value="ASKHA_NBD_FGGY_GK"/>
    <property type="match status" value="1"/>
</dbReference>
<dbReference type="InterPro" id="IPR018484">
    <property type="entry name" value="FGGY_N"/>
</dbReference>
<protein>
    <recommendedName>
        <fullName evidence="6">ATP:glycerol 3-phosphotransferase</fullName>
    </recommendedName>
</protein>
<dbReference type="GO" id="GO:0005829">
    <property type="term" value="C:cytosol"/>
    <property type="evidence" value="ECO:0007669"/>
    <property type="project" value="TreeGrafter"/>
</dbReference>
<dbReference type="EMBL" id="QUWK01000014">
    <property type="protein sequence ID" value="RFU93980.1"/>
    <property type="molecule type" value="Genomic_DNA"/>
</dbReference>
<dbReference type="InterPro" id="IPR018483">
    <property type="entry name" value="Carb_kinase_FGGY_CS"/>
</dbReference>
<dbReference type="InterPro" id="IPR018485">
    <property type="entry name" value="FGGY_C"/>
</dbReference>
<evidence type="ECO:0000256" key="1">
    <source>
        <dbReference type="ARBA" id="ARBA00009156"/>
    </source>
</evidence>
<dbReference type="Gene3D" id="3.30.420.40">
    <property type="match status" value="2"/>
</dbReference>
<dbReference type="Pfam" id="PF00370">
    <property type="entry name" value="FGGY_N"/>
    <property type="match status" value="1"/>
</dbReference>
<feature type="domain" description="Carbohydrate kinase FGGY C-terminal" evidence="8">
    <location>
        <begin position="261"/>
        <end position="447"/>
    </location>
</feature>
<dbReference type="GO" id="GO:0005524">
    <property type="term" value="F:ATP binding"/>
    <property type="evidence" value="ECO:0007669"/>
    <property type="project" value="UniProtKB-KW"/>
</dbReference>
<dbReference type="GO" id="GO:0004370">
    <property type="term" value="F:glycerol kinase activity"/>
    <property type="evidence" value="ECO:0007669"/>
    <property type="project" value="TreeGrafter"/>
</dbReference>
<evidence type="ECO:0000313" key="9">
    <source>
        <dbReference type="EMBL" id="RFU93980.1"/>
    </source>
</evidence>
<organism evidence="9 10">
    <name type="scientific">Sphaerochaeta halotolerans</name>
    <dbReference type="NCBI Taxonomy" id="2293840"/>
    <lineage>
        <taxon>Bacteria</taxon>
        <taxon>Pseudomonadati</taxon>
        <taxon>Spirochaetota</taxon>
        <taxon>Spirochaetia</taxon>
        <taxon>Spirochaetales</taxon>
        <taxon>Sphaerochaetaceae</taxon>
        <taxon>Sphaerochaeta</taxon>
    </lineage>
</organism>
<dbReference type="Pfam" id="PF02782">
    <property type="entry name" value="FGGY_C"/>
    <property type="match status" value="1"/>
</dbReference>
<evidence type="ECO:0000259" key="8">
    <source>
        <dbReference type="Pfam" id="PF02782"/>
    </source>
</evidence>
<evidence type="ECO:0000259" key="7">
    <source>
        <dbReference type="Pfam" id="PF00370"/>
    </source>
</evidence>
<reference evidence="10" key="1">
    <citation type="submission" date="2018-08" db="EMBL/GenBank/DDBJ databases">
        <authorList>
            <person name="Grouzdev D.S."/>
            <person name="Krutkina M.S."/>
        </authorList>
    </citation>
    <scope>NUCLEOTIDE SEQUENCE [LARGE SCALE GENOMIC DNA]</scope>
    <source>
        <strain evidence="10">4-11</strain>
    </source>
</reference>
<dbReference type="AlphaFoldDB" id="A0A372MFL2"/>
<keyword evidence="5" id="KW-0067">ATP-binding</keyword>
<keyword evidence="4 9" id="KW-0418">Kinase</keyword>
<sequence>MSEQFILAFDQSTSTTKALLFDQRGALRGRSDVPHRQIINDQGWVEHDAEQIIKNLFSAAKTLLETTAVDRSSIKAVAISNQRETAVAWNRNSGKALYHAIVWQCGRAKDICVALEKDKEEIHRRTGLHLSPYFSAAKFAWMLQNVKTVKDAAQSGELVLSTMDSYVLYHLSKEKTVRSEYSNASRTQLMNITDLSWDKYVSSLFGIPPESLPELCDSNALFGHTNLDGLLPGEVPIHAMLGDSQGALYAQGCHHKGMTKATYGTGSSIMMNIGEKQVLCEDLVTSLAWGIDGKVTYVLEGNINYSGATISYLVEDLQLISSAKEAGILAKQAKDIEGLYMVPAFSGLGAPYWDPGARAVIVGLDRRCKKAELVKAAEESIAYQIADIVFLMHKHSKQDITSLRVDGGPTNDTFLMQAQSDIIGCEVRVAALEELSGQGPALIAAKAVGILEQVQLPAKALYQPMMSDTERAKRYEGWKKAVSKALSS</sequence>
<keyword evidence="10" id="KW-1185">Reference proteome</keyword>
<evidence type="ECO:0000256" key="4">
    <source>
        <dbReference type="ARBA" id="ARBA00022777"/>
    </source>
</evidence>
<dbReference type="PROSITE" id="PS00933">
    <property type="entry name" value="FGGY_KINASES_1"/>
    <property type="match status" value="1"/>
</dbReference>
<evidence type="ECO:0000256" key="3">
    <source>
        <dbReference type="ARBA" id="ARBA00022741"/>
    </source>
</evidence>
<dbReference type="Proteomes" id="UP000264002">
    <property type="component" value="Unassembled WGS sequence"/>
</dbReference>
<accession>A0A372MFL2</accession>
<reference evidence="9 10" key="2">
    <citation type="submission" date="2018-09" db="EMBL/GenBank/DDBJ databases">
        <title>Genome of Sphaerochaeta halotolerans strain 4-11.</title>
        <authorList>
            <person name="Nazina T.N."/>
            <person name="Sokolova D.S."/>
        </authorList>
    </citation>
    <scope>NUCLEOTIDE SEQUENCE [LARGE SCALE GENOMIC DNA]</scope>
    <source>
        <strain evidence="9 10">4-11</strain>
    </source>
</reference>
<evidence type="ECO:0000313" key="10">
    <source>
        <dbReference type="Proteomes" id="UP000264002"/>
    </source>
</evidence>
<comment type="caution">
    <text evidence="9">The sequence shown here is derived from an EMBL/GenBank/DDBJ whole genome shotgun (WGS) entry which is preliminary data.</text>
</comment>
<dbReference type="SUPFAM" id="SSF53067">
    <property type="entry name" value="Actin-like ATPase domain"/>
    <property type="match status" value="2"/>
</dbReference>